<evidence type="ECO:0000313" key="2">
    <source>
        <dbReference type="EMBL" id="KAH9320674.1"/>
    </source>
</evidence>
<feature type="region of interest" description="Disordered" evidence="1">
    <location>
        <begin position="101"/>
        <end position="121"/>
    </location>
</feature>
<dbReference type="EMBL" id="JAHRHJ020000003">
    <property type="protein sequence ID" value="KAH9320674.1"/>
    <property type="molecule type" value="Genomic_DNA"/>
</dbReference>
<protein>
    <submittedName>
        <fullName evidence="2">Uncharacterized protein</fullName>
    </submittedName>
</protein>
<sequence length="121" mass="13915">MILDLFTRVIGIQEKYEVAPNPFVNTQAPYSGVKEMDKSEVSHGRNVNEHRPGKEKNQEYSSILNKKHPWGSDEMLNGKSAIWINMKGNWHYDTDFKELEGSEISKQGPKNQENHMDSLLP</sequence>
<proteinExistence type="predicted"/>
<dbReference type="Proteomes" id="UP000824469">
    <property type="component" value="Unassembled WGS sequence"/>
</dbReference>
<dbReference type="AlphaFoldDB" id="A0AA38LD94"/>
<evidence type="ECO:0000313" key="3">
    <source>
        <dbReference type="Proteomes" id="UP000824469"/>
    </source>
</evidence>
<evidence type="ECO:0000256" key="1">
    <source>
        <dbReference type="SAM" id="MobiDB-lite"/>
    </source>
</evidence>
<feature type="compositionally biased region" description="Basic and acidic residues" evidence="1">
    <location>
        <begin position="34"/>
        <end position="58"/>
    </location>
</feature>
<gene>
    <name evidence="2" type="ORF">KI387_015313</name>
</gene>
<accession>A0AA38LD94</accession>
<feature type="compositionally biased region" description="Basic and acidic residues" evidence="1">
    <location>
        <begin position="112"/>
        <end position="121"/>
    </location>
</feature>
<feature type="region of interest" description="Disordered" evidence="1">
    <location>
        <begin position="34"/>
        <end position="60"/>
    </location>
</feature>
<organism evidence="2 3">
    <name type="scientific">Taxus chinensis</name>
    <name type="common">Chinese yew</name>
    <name type="synonym">Taxus wallichiana var. chinensis</name>
    <dbReference type="NCBI Taxonomy" id="29808"/>
    <lineage>
        <taxon>Eukaryota</taxon>
        <taxon>Viridiplantae</taxon>
        <taxon>Streptophyta</taxon>
        <taxon>Embryophyta</taxon>
        <taxon>Tracheophyta</taxon>
        <taxon>Spermatophyta</taxon>
        <taxon>Pinopsida</taxon>
        <taxon>Pinidae</taxon>
        <taxon>Conifers II</taxon>
        <taxon>Cupressales</taxon>
        <taxon>Taxaceae</taxon>
        <taxon>Taxus</taxon>
    </lineage>
</organism>
<name>A0AA38LD94_TAXCH</name>
<reference evidence="2 3" key="1">
    <citation type="journal article" date="2021" name="Nat. Plants">
        <title>The Taxus genome provides insights into paclitaxel biosynthesis.</title>
        <authorList>
            <person name="Xiong X."/>
            <person name="Gou J."/>
            <person name="Liao Q."/>
            <person name="Li Y."/>
            <person name="Zhou Q."/>
            <person name="Bi G."/>
            <person name="Li C."/>
            <person name="Du R."/>
            <person name="Wang X."/>
            <person name="Sun T."/>
            <person name="Guo L."/>
            <person name="Liang H."/>
            <person name="Lu P."/>
            <person name="Wu Y."/>
            <person name="Zhang Z."/>
            <person name="Ro D.K."/>
            <person name="Shang Y."/>
            <person name="Huang S."/>
            <person name="Yan J."/>
        </authorList>
    </citation>
    <scope>NUCLEOTIDE SEQUENCE [LARGE SCALE GENOMIC DNA]</scope>
    <source>
        <strain evidence="2">Ta-2019</strain>
    </source>
</reference>
<feature type="non-terminal residue" evidence="2">
    <location>
        <position position="121"/>
    </location>
</feature>
<comment type="caution">
    <text evidence="2">The sequence shown here is derived from an EMBL/GenBank/DDBJ whole genome shotgun (WGS) entry which is preliminary data.</text>
</comment>
<keyword evidence="3" id="KW-1185">Reference proteome</keyword>